<dbReference type="EMBL" id="LXQA010758111">
    <property type="protein sequence ID" value="MCI69528.1"/>
    <property type="molecule type" value="Genomic_DNA"/>
</dbReference>
<accession>A0A392U905</accession>
<keyword evidence="2" id="KW-1185">Reference proteome</keyword>
<feature type="non-terminal residue" evidence="1">
    <location>
        <position position="59"/>
    </location>
</feature>
<dbReference type="AlphaFoldDB" id="A0A392U905"/>
<protein>
    <submittedName>
        <fullName evidence="1">Uncharacterized protein</fullName>
    </submittedName>
</protein>
<comment type="caution">
    <text evidence="1">The sequence shown here is derived from an EMBL/GenBank/DDBJ whole genome shotgun (WGS) entry which is preliminary data.</text>
</comment>
<proteinExistence type="predicted"/>
<organism evidence="1 2">
    <name type="scientific">Trifolium medium</name>
    <dbReference type="NCBI Taxonomy" id="97028"/>
    <lineage>
        <taxon>Eukaryota</taxon>
        <taxon>Viridiplantae</taxon>
        <taxon>Streptophyta</taxon>
        <taxon>Embryophyta</taxon>
        <taxon>Tracheophyta</taxon>
        <taxon>Spermatophyta</taxon>
        <taxon>Magnoliopsida</taxon>
        <taxon>eudicotyledons</taxon>
        <taxon>Gunneridae</taxon>
        <taxon>Pentapetalae</taxon>
        <taxon>rosids</taxon>
        <taxon>fabids</taxon>
        <taxon>Fabales</taxon>
        <taxon>Fabaceae</taxon>
        <taxon>Papilionoideae</taxon>
        <taxon>50 kb inversion clade</taxon>
        <taxon>NPAAA clade</taxon>
        <taxon>Hologalegina</taxon>
        <taxon>IRL clade</taxon>
        <taxon>Trifolieae</taxon>
        <taxon>Trifolium</taxon>
    </lineage>
</organism>
<evidence type="ECO:0000313" key="1">
    <source>
        <dbReference type="EMBL" id="MCI69528.1"/>
    </source>
</evidence>
<dbReference type="Proteomes" id="UP000265520">
    <property type="component" value="Unassembled WGS sequence"/>
</dbReference>
<reference evidence="1 2" key="1">
    <citation type="journal article" date="2018" name="Front. Plant Sci.">
        <title>Red Clover (Trifolium pratense) and Zigzag Clover (T. medium) - A Picture of Genomic Similarities and Differences.</title>
        <authorList>
            <person name="Dluhosova J."/>
            <person name="Istvanek J."/>
            <person name="Nedelnik J."/>
            <person name="Repkova J."/>
        </authorList>
    </citation>
    <scope>NUCLEOTIDE SEQUENCE [LARGE SCALE GENOMIC DNA]</scope>
    <source>
        <strain evidence="2">cv. 10/8</strain>
        <tissue evidence="1">Leaf</tissue>
    </source>
</reference>
<sequence length="59" mass="6531">MVFWNLRVAQGQLARCAVHSLATRFLSASYAARQVVWRVAPSCSLSKSCLLEVARRAGH</sequence>
<evidence type="ECO:0000313" key="2">
    <source>
        <dbReference type="Proteomes" id="UP000265520"/>
    </source>
</evidence>
<name>A0A392U905_9FABA</name>